<dbReference type="InterPro" id="IPR050742">
    <property type="entry name" value="Helicase_Restrict-Modif_Enz"/>
</dbReference>
<keyword evidence="2" id="KW-0347">Helicase</keyword>
<evidence type="ECO:0000313" key="2">
    <source>
        <dbReference type="EMBL" id="MCT8506511.1"/>
    </source>
</evidence>
<dbReference type="GO" id="GO:0004386">
    <property type="term" value="F:helicase activity"/>
    <property type="evidence" value="ECO:0007669"/>
    <property type="project" value="UniProtKB-KW"/>
</dbReference>
<dbReference type="Gene3D" id="3.40.50.300">
    <property type="entry name" value="P-loop containing nucleotide triphosphate hydrolases"/>
    <property type="match status" value="2"/>
</dbReference>
<name>A0A9X2X4U3_9GAMM</name>
<keyword evidence="3" id="KW-1185">Reference proteome</keyword>
<dbReference type="RefSeq" id="WP_247640514.1">
    <property type="nucleotide sequence ID" value="NZ_JAHXCZ010000005.1"/>
</dbReference>
<dbReference type="AlphaFoldDB" id="A0A9X2X4U3"/>
<keyword evidence="2" id="KW-0547">Nucleotide-binding</keyword>
<dbReference type="Pfam" id="PF04851">
    <property type="entry name" value="ResIII"/>
    <property type="match status" value="1"/>
</dbReference>
<sequence length="895" mass="101154">MAGFVAKSYQQQALDSLLAYLKACRELGDADTAFYQTTRALWGQGVPYRPLAGFNPAMPYFCLRIPTGGGKTWLAARSIGMVNAHLLHVSHSVVLWLVPSNAIREQTLKALKDPRHPYHAALSDAGPVTVMDIDEAKSVTPGTLSSNTVIIVCTRQAFQVEETESRKVYESSGALMGHFDNLVAEQREKLLHSEDGATVPYSLANVLRLHRPFVIVDEAHNNRTPLGFETLRRVNPSGILELTATPDTTHTPSNVLHSVWAAELKAEEMIKLPIRLETQPEWQKCLNQAIAWRDELQGRADAERLKGASPIRPIVLIQAEPRRSGHETLDVETLWQELQDNHQIPVECIARATSEYKELEALEQTYAKGIMDPDCPVTFVITQRALAEGWDCPWAYILVSMAELHSSTAVEQLLGRVLRQPEAKDRPDGVLNQSYAYVVSRSFRDTADSLRDSLVKGAGFERREAREFVEATQPQQTPLDFERFKARSSFTPIPVTLTNKPAKRDLNKLGDKVAWEPKTKTLTIQQPLDDADAETASQAVASDEDREAVGQAVEESRKQVSVEHFQTPSELGKPLVVPQMGLRVQGELQLFDDPEVLNYPWDISLYDADPTTAQRKRLEGNGVAEVGQIDTDDNAGRLNVDFMKGVTHDLALSYQPEHFNDVDLAAWLCRNLPDQTLTHESKRAFVTRWIQGLLKIDTMNLAYLNSHKFLLREMLEQRVGELRQRAVKQAYQDSLFDHDKKVDVVVGGAEMEFEFPPYGYAPNRVYDDRFGHINFRHHYYGQVGDFDSKEEFECAVWLDDQARKGNIKFWVRNLDRKPACAFFLQKADGKFWPDFICKLPDDTILVVEYKGGDRYSTDKAKEDRMIGELWAKESQGRARFVMVTNRDWGSIVSLM</sequence>
<dbReference type="CDD" id="cd18785">
    <property type="entry name" value="SF2_C"/>
    <property type="match status" value="1"/>
</dbReference>
<organism evidence="2 3">
    <name type="scientific">Chromohalobacter moromii</name>
    <dbReference type="NCBI Taxonomy" id="2860329"/>
    <lineage>
        <taxon>Bacteria</taxon>
        <taxon>Pseudomonadati</taxon>
        <taxon>Pseudomonadota</taxon>
        <taxon>Gammaproteobacteria</taxon>
        <taxon>Oceanospirillales</taxon>
        <taxon>Halomonadaceae</taxon>
        <taxon>Chromohalobacter</taxon>
    </lineage>
</organism>
<dbReference type="InterPro" id="IPR027417">
    <property type="entry name" value="P-loop_NTPase"/>
</dbReference>
<reference evidence="2" key="2">
    <citation type="journal article" date="2022" name="Syst. Appl. Microbiol.">
        <title>Chromohalobacter moromii sp. nov., a moderately halophilic bacterium isolated from lupine-based moromi fermentation.</title>
        <authorList>
            <person name="Lulf R.H."/>
            <person name="Hilgarth M."/>
            <person name="Ehrmann M.A."/>
        </authorList>
    </citation>
    <scope>NUCLEOTIDE SEQUENCE</scope>
    <source>
        <strain evidence="2">TMW 2.2304</strain>
    </source>
</reference>
<dbReference type="PANTHER" id="PTHR47396:SF1">
    <property type="entry name" value="ATP-DEPENDENT HELICASE IRC3-RELATED"/>
    <property type="match status" value="1"/>
</dbReference>
<proteinExistence type="predicted"/>
<comment type="caution">
    <text evidence="2">The sequence shown here is derived from an EMBL/GenBank/DDBJ whole genome shotgun (WGS) entry which is preliminary data.</text>
</comment>
<dbReference type="EMBL" id="JAHXDE010000005">
    <property type="protein sequence ID" value="MCT8506511.1"/>
    <property type="molecule type" value="Genomic_DNA"/>
</dbReference>
<dbReference type="GO" id="GO:0005524">
    <property type="term" value="F:ATP binding"/>
    <property type="evidence" value="ECO:0007669"/>
    <property type="project" value="InterPro"/>
</dbReference>
<reference evidence="2" key="1">
    <citation type="submission" date="2021-07" db="EMBL/GenBank/DDBJ databases">
        <authorList>
            <person name="Luelf R.H."/>
        </authorList>
    </citation>
    <scope>NUCLEOTIDE SEQUENCE</scope>
    <source>
        <strain evidence="2">TMW 2.2304</strain>
    </source>
</reference>
<gene>
    <name evidence="2" type="ORF">KZO87_14125</name>
</gene>
<feature type="domain" description="Helicase/UvrB N-terminal" evidence="1">
    <location>
        <begin position="7"/>
        <end position="247"/>
    </location>
</feature>
<dbReference type="Proteomes" id="UP001145353">
    <property type="component" value="Unassembled WGS sequence"/>
</dbReference>
<dbReference type="GO" id="GO:0016787">
    <property type="term" value="F:hydrolase activity"/>
    <property type="evidence" value="ECO:0007669"/>
    <property type="project" value="InterPro"/>
</dbReference>
<keyword evidence="2" id="KW-0378">Hydrolase</keyword>
<dbReference type="SUPFAM" id="SSF52540">
    <property type="entry name" value="P-loop containing nucleoside triphosphate hydrolases"/>
    <property type="match status" value="2"/>
</dbReference>
<evidence type="ECO:0000259" key="1">
    <source>
        <dbReference type="Pfam" id="PF04851"/>
    </source>
</evidence>
<accession>A0A9X2X4U3</accession>
<dbReference type="PANTHER" id="PTHR47396">
    <property type="entry name" value="TYPE I RESTRICTION ENZYME ECOKI R PROTEIN"/>
    <property type="match status" value="1"/>
</dbReference>
<dbReference type="GO" id="GO:0003677">
    <property type="term" value="F:DNA binding"/>
    <property type="evidence" value="ECO:0007669"/>
    <property type="project" value="InterPro"/>
</dbReference>
<dbReference type="InterPro" id="IPR006935">
    <property type="entry name" value="Helicase/UvrB_N"/>
</dbReference>
<protein>
    <submittedName>
        <fullName evidence="2">DEAD/DEAH box helicase family protein</fullName>
    </submittedName>
</protein>
<keyword evidence="2" id="KW-0067">ATP-binding</keyword>
<dbReference type="GO" id="GO:0005829">
    <property type="term" value="C:cytosol"/>
    <property type="evidence" value="ECO:0007669"/>
    <property type="project" value="TreeGrafter"/>
</dbReference>
<evidence type="ECO:0000313" key="3">
    <source>
        <dbReference type="Proteomes" id="UP001145353"/>
    </source>
</evidence>